<evidence type="ECO:0000259" key="1">
    <source>
        <dbReference type="Pfam" id="PF01370"/>
    </source>
</evidence>
<dbReference type="SUPFAM" id="SSF51735">
    <property type="entry name" value="NAD(P)-binding Rossmann-fold domains"/>
    <property type="match status" value="1"/>
</dbReference>
<dbReference type="Proteomes" id="UP000614469">
    <property type="component" value="Unassembled WGS sequence"/>
</dbReference>
<name>A0A8J6NMR8_9CHLR</name>
<reference evidence="2 3" key="1">
    <citation type="submission" date="2020-08" db="EMBL/GenBank/DDBJ databases">
        <title>Bridging the membrane lipid divide: bacteria of the FCB group superphylum have the potential to synthesize archaeal ether lipids.</title>
        <authorList>
            <person name="Villanueva L."/>
            <person name="Von Meijenfeldt F.A.B."/>
            <person name="Westbye A.B."/>
            <person name="Yadav S."/>
            <person name="Hopmans E.C."/>
            <person name="Dutilh B.E."/>
            <person name="Sinninghe Damste J.S."/>
        </authorList>
    </citation>
    <scope>NUCLEOTIDE SEQUENCE [LARGE SCALE GENOMIC DNA]</scope>
    <source>
        <strain evidence="2">NIOZ-UU36</strain>
    </source>
</reference>
<dbReference type="PANTHER" id="PTHR48079:SF6">
    <property type="entry name" value="NAD(P)-BINDING DOMAIN-CONTAINING PROTEIN-RELATED"/>
    <property type="match status" value="1"/>
</dbReference>
<dbReference type="PRINTS" id="PR00081">
    <property type="entry name" value="GDHRDH"/>
</dbReference>
<dbReference type="AlphaFoldDB" id="A0A8J6NMR8"/>
<evidence type="ECO:0000313" key="2">
    <source>
        <dbReference type="EMBL" id="MBC8336737.1"/>
    </source>
</evidence>
<dbReference type="Gene3D" id="3.40.50.720">
    <property type="entry name" value="NAD(P)-binding Rossmann-like Domain"/>
    <property type="match status" value="1"/>
</dbReference>
<dbReference type="InterPro" id="IPR051783">
    <property type="entry name" value="NAD(P)-dependent_oxidoreduct"/>
</dbReference>
<protein>
    <submittedName>
        <fullName evidence="2">NAD-dependent epimerase/dehydratase family protein</fullName>
    </submittedName>
</protein>
<accession>A0A8J6NMR8</accession>
<dbReference type="GO" id="GO:0005737">
    <property type="term" value="C:cytoplasm"/>
    <property type="evidence" value="ECO:0007669"/>
    <property type="project" value="TreeGrafter"/>
</dbReference>
<organism evidence="2 3">
    <name type="scientific">Candidatus Desulfolinea nitratireducens</name>
    <dbReference type="NCBI Taxonomy" id="2841698"/>
    <lineage>
        <taxon>Bacteria</taxon>
        <taxon>Bacillati</taxon>
        <taxon>Chloroflexota</taxon>
        <taxon>Anaerolineae</taxon>
        <taxon>Anaerolineales</taxon>
        <taxon>Anaerolineales incertae sedis</taxon>
        <taxon>Candidatus Desulfolinea</taxon>
    </lineage>
</organism>
<gene>
    <name evidence="2" type="ORF">H8E29_15855</name>
</gene>
<dbReference type="InterPro" id="IPR002347">
    <property type="entry name" value="SDR_fam"/>
</dbReference>
<sequence>MTRALVTGGTGFIGSNIALRLIERHWDVRILERSESSRELLEGGPFEFVIGNVLEPDSLLPAMEGIDVVFHAAGVVDYWNQGEEHMYKVNVDGTRNVMEAALKSGIDRVVHISSTAAMGIHPNEIVDESYTFNVEPERFIYGHSKYLAEEIAFEYIEKGLPVVLVNPTTVIGPRDVRKVSSGMVVEVGNHHVPPFIPPGGINIIPICDAAQGAIEAVEKGHVGERYILGGENISHLQLYKTITNVVGCGMKLKAMPRWQVSIIASLTDMLQPQTSGPVPLTGDRLRLEAQFFFYETTKARTAFDMPQTPLRITIGRTYEWYDLMGEFEGTYESLEENGTCKYCKRSRYCEWPPQPEKLKGQG</sequence>
<dbReference type="InterPro" id="IPR001509">
    <property type="entry name" value="Epimerase_deHydtase"/>
</dbReference>
<feature type="domain" description="NAD-dependent epimerase/dehydratase" evidence="1">
    <location>
        <begin position="4"/>
        <end position="186"/>
    </location>
</feature>
<comment type="caution">
    <text evidence="2">The sequence shown here is derived from an EMBL/GenBank/DDBJ whole genome shotgun (WGS) entry which is preliminary data.</text>
</comment>
<evidence type="ECO:0000313" key="3">
    <source>
        <dbReference type="Proteomes" id="UP000614469"/>
    </source>
</evidence>
<dbReference type="InterPro" id="IPR036291">
    <property type="entry name" value="NAD(P)-bd_dom_sf"/>
</dbReference>
<dbReference type="PANTHER" id="PTHR48079">
    <property type="entry name" value="PROTEIN YEEZ"/>
    <property type="match status" value="1"/>
</dbReference>
<dbReference type="GO" id="GO:0004029">
    <property type="term" value="F:aldehyde dehydrogenase (NAD+) activity"/>
    <property type="evidence" value="ECO:0007669"/>
    <property type="project" value="TreeGrafter"/>
</dbReference>
<dbReference type="EMBL" id="JACNJN010000187">
    <property type="protein sequence ID" value="MBC8336737.1"/>
    <property type="molecule type" value="Genomic_DNA"/>
</dbReference>
<dbReference type="Pfam" id="PF01370">
    <property type="entry name" value="Epimerase"/>
    <property type="match status" value="1"/>
</dbReference>
<proteinExistence type="predicted"/>